<dbReference type="SMART" id="SM00382">
    <property type="entry name" value="AAA"/>
    <property type="match status" value="2"/>
</dbReference>
<dbReference type="InterPro" id="IPR032781">
    <property type="entry name" value="ABC_tran_Xtn"/>
</dbReference>
<evidence type="ECO:0000256" key="2">
    <source>
        <dbReference type="ARBA" id="ARBA00022737"/>
    </source>
</evidence>
<evidence type="ECO:0000313" key="7">
    <source>
        <dbReference type="EMBL" id="KAL3314633.1"/>
    </source>
</evidence>
<comment type="caution">
    <text evidence="7">The sequence shown here is derived from an EMBL/GenBank/DDBJ whole genome shotgun (WGS) entry which is preliminary data.</text>
</comment>
<feature type="compositionally biased region" description="Basic and acidic residues" evidence="5">
    <location>
        <begin position="27"/>
        <end position="42"/>
    </location>
</feature>
<dbReference type="InterPro" id="IPR003593">
    <property type="entry name" value="AAA+_ATPase"/>
</dbReference>
<evidence type="ECO:0000256" key="1">
    <source>
        <dbReference type="ARBA" id="ARBA00011054"/>
    </source>
</evidence>
<proteinExistence type="inferred from homology"/>
<dbReference type="FunFam" id="3.40.50.300:FF:000104">
    <property type="entry name" value="ATP-binding cassette sub-family F member 3"/>
    <property type="match status" value="1"/>
</dbReference>
<dbReference type="PROSITE" id="PS00211">
    <property type="entry name" value="ABC_TRANSPORTER_1"/>
    <property type="match status" value="1"/>
</dbReference>
<dbReference type="SUPFAM" id="SSF52540">
    <property type="entry name" value="P-loop containing nucleoside triphosphate hydrolases"/>
    <property type="match status" value="2"/>
</dbReference>
<accession>A0ABD2Q4V6</accession>
<feature type="region of interest" description="Disordered" evidence="5">
    <location>
        <begin position="1"/>
        <end position="158"/>
    </location>
</feature>
<dbReference type="EMBL" id="JBJKFK010000943">
    <property type="protein sequence ID" value="KAL3314633.1"/>
    <property type="molecule type" value="Genomic_DNA"/>
</dbReference>
<sequence>MPSDAKKNKALKKKQNARGASNAKTGADNKDTASTEKIKECNDSSDESVLNDFDNDADFVGESDLNAKRIRPLKKKQNSRGSYVKSGADSLETALIDKKEACNDSSDESMISDSDNDAKFISESNSDANKNKDMKEEQNAQSASNAKTGSYSKKTASVEKIKKDESAINGFNNDAEFVGKSDSLRSADEDEARYNELAHELESMNLLSESVAAHRTVTGVLHSHKDSRDVHINLLSITFHGKELLVDSEIHLNNKNRYGLIGQNGCGKSTLLAVLANREVPVPDHIDIFLLQREMAPSRKTALQCVMDVDKERKRLEAEAEELAFKSESDADIMDRLMEVEDRLSAIDSQNAETRAAELLFGLGFTKEMQNKQVKHFSGGWRMRIALARALYLKPALLLLDEPTNHLDLSACVWLENELKDYPRCLMIISHSQDFLNGVCNRIINMNLKKLTTFRGNYDNFVDTKDQLDEFQQREYDKQQEDIKKQKDFINRFGHGTKKMARQAQSREKNLKRMLQDNTVEAVAKEKRYVRGLSFRYHPDKPYIYKNLDLGVDLDTRAALVGPNGAGKSTLLKLIAKELDPSDGLITRHTQVRMGRFHQHLHEKLDLKANAIQWLQQQFPDLIEIDDVRKMLGRYGLTGAQQTCEIRTLSDGQRCRIIFAYIAKITPHILLMDEPTNHLDIQTIDALADAIQAFEGGLLLVSHDFRLISQVAKELWVCDKQTVTKWDGDIFSYKKQLRKEVRENMKSLTMVER</sequence>
<feature type="compositionally biased region" description="Basic residues" evidence="5">
    <location>
        <begin position="68"/>
        <end position="78"/>
    </location>
</feature>
<evidence type="ECO:0000313" key="8">
    <source>
        <dbReference type="Proteomes" id="UP001626550"/>
    </source>
</evidence>
<dbReference type="Pfam" id="PF00005">
    <property type="entry name" value="ABC_tran"/>
    <property type="match status" value="2"/>
</dbReference>
<keyword evidence="3" id="KW-0547">Nucleotide-binding</keyword>
<dbReference type="FunFam" id="3.40.50.300:FF:000011">
    <property type="entry name" value="Putative ABC transporter ATP-binding component"/>
    <property type="match status" value="1"/>
</dbReference>
<evidence type="ECO:0000256" key="3">
    <source>
        <dbReference type="ARBA" id="ARBA00022741"/>
    </source>
</evidence>
<name>A0ABD2Q4V6_9PLAT</name>
<feature type="compositionally biased region" description="Basic and acidic residues" evidence="5">
    <location>
        <begin position="129"/>
        <end position="138"/>
    </location>
</feature>
<keyword evidence="8" id="KW-1185">Reference proteome</keyword>
<protein>
    <submittedName>
        <fullName evidence="7">ATP-binding cassette sub- F member 2</fullName>
    </submittedName>
</protein>
<dbReference type="Proteomes" id="UP001626550">
    <property type="component" value="Unassembled WGS sequence"/>
</dbReference>
<gene>
    <name evidence="7" type="primary">ABCF2</name>
    <name evidence="7" type="ORF">Ciccas_006746</name>
</gene>
<comment type="similarity">
    <text evidence="1">Belongs to the ABC transporter superfamily. ABCF family. EF3 subfamily.</text>
</comment>
<keyword evidence="4 7" id="KW-0067">ATP-binding</keyword>
<dbReference type="AlphaFoldDB" id="A0ABD2Q4V6"/>
<dbReference type="InterPro" id="IPR027417">
    <property type="entry name" value="P-loop_NTPase"/>
</dbReference>
<feature type="compositionally biased region" description="Polar residues" evidence="5">
    <location>
        <begin position="139"/>
        <end position="155"/>
    </location>
</feature>
<dbReference type="InterPro" id="IPR050611">
    <property type="entry name" value="ABCF"/>
</dbReference>
<dbReference type="CDD" id="cd03221">
    <property type="entry name" value="ABCF_EF-3"/>
    <property type="match status" value="2"/>
</dbReference>
<dbReference type="Pfam" id="PF12848">
    <property type="entry name" value="ABC_tran_Xtn"/>
    <property type="match status" value="1"/>
</dbReference>
<dbReference type="GO" id="GO:0005524">
    <property type="term" value="F:ATP binding"/>
    <property type="evidence" value="ECO:0007669"/>
    <property type="project" value="UniProtKB-KW"/>
</dbReference>
<dbReference type="PANTHER" id="PTHR19211">
    <property type="entry name" value="ATP-BINDING TRANSPORT PROTEIN-RELATED"/>
    <property type="match status" value="1"/>
</dbReference>
<dbReference type="InterPro" id="IPR017871">
    <property type="entry name" value="ABC_transporter-like_CS"/>
</dbReference>
<reference evidence="7 8" key="1">
    <citation type="submission" date="2024-11" db="EMBL/GenBank/DDBJ databases">
        <title>Adaptive evolution of stress response genes in parasites aligns with host niche diversity.</title>
        <authorList>
            <person name="Hahn C."/>
            <person name="Resl P."/>
        </authorList>
    </citation>
    <scope>NUCLEOTIDE SEQUENCE [LARGE SCALE GENOMIC DNA]</scope>
    <source>
        <strain evidence="7">EGGRZ-B1_66</strain>
        <tissue evidence="7">Body</tissue>
    </source>
</reference>
<dbReference type="PROSITE" id="PS50893">
    <property type="entry name" value="ABC_TRANSPORTER_2"/>
    <property type="match status" value="2"/>
</dbReference>
<feature type="domain" description="ABC transporter" evidence="6">
    <location>
        <begin position="530"/>
        <end position="745"/>
    </location>
</feature>
<evidence type="ECO:0000256" key="4">
    <source>
        <dbReference type="ARBA" id="ARBA00022840"/>
    </source>
</evidence>
<feature type="domain" description="ABC transporter" evidence="6">
    <location>
        <begin position="230"/>
        <end position="473"/>
    </location>
</feature>
<dbReference type="Gene3D" id="3.40.50.300">
    <property type="entry name" value="P-loop containing nucleotide triphosphate hydrolases"/>
    <property type="match status" value="2"/>
</dbReference>
<evidence type="ECO:0000256" key="5">
    <source>
        <dbReference type="SAM" id="MobiDB-lite"/>
    </source>
</evidence>
<organism evidence="7 8">
    <name type="scientific">Cichlidogyrus casuarinus</name>
    <dbReference type="NCBI Taxonomy" id="1844966"/>
    <lineage>
        <taxon>Eukaryota</taxon>
        <taxon>Metazoa</taxon>
        <taxon>Spiralia</taxon>
        <taxon>Lophotrochozoa</taxon>
        <taxon>Platyhelminthes</taxon>
        <taxon>Monogenea</taxon>
        <taxon>Monopisthocotylea</taxon>
        <taxon>Dactylogyridea</taxon>
        <taxon>Ancyrocephalidae</taxon>
        <taxon>Cichlidogyrus</taxon>
    </lineage>
</organism>
<evidence type="ECO:0000259" key="6">
    <source>
        <dbReference type="PROSITE" id="PS50893"/>
    </source>
</evidence>
<dbReference type="PANTHER" id="PTHR19211:SF15">
    <property type="entry name" value="ATP-BINDING CASSETTE SUB-FAMILY F MEMBER 2"/>
    <property type="match status" value="1"/>
</dbReference>
<keyword evidence="2" id="KW-0677">Repeat</keyword>
<dbReference type="InterPro" id="IPR003439">
    <property type="entry name" value="ABC_transporter-like_ATP-bd"/>
</dbReference>